<protein>
    <submittedName>
        <fullName evidence="1">Uncharacterized protein</fullName>
    </submittedName>
</protein>
<dbReference type="AlphaFoldDB" id="A0A9E7PC24"/>
<dbReference type="EMBL" id="CP092085">
    <property type="protein sequence ID" value="UUN98503.1"/>
    <property type="molecule type" value="Genomic_DNA"/>
</dbReference>
<dbReference type="Proteomes" id="UP000644140">
    <property type="component" value="Chromosome"/>
</dbReference>
<reference evidence="1" key="1">
    <citation type="submission" date="2022-02" db="EMBL/GenBank/DDBJ databases">
        <title>Characterization of Tn125 harboring carbapenem-resistant Acinetobacter bereziniae clinical isolates.</title>
        <authorList>
            <person name="Wong N.-K."/>
            <person name="Pan Q."/>
        </authorList>
    </citation>
    <scope>NUCLEOTIDE SEQUENCE</scope>
    <source>
        <strain evidence="1">GD03393</strain>
    </source>
</reference>
<gene>
    <name evidence="1" type="ORF">I9054_003285</name>
</gene>
<dbReference type="RefSeq" id="WP_100885976.1">
    <property type="nucleotide sequence ID" value="NZ_BKMM01000042.1"/>
</dbReference>
<accession>A0A9E7PC24</accession>
<name>A0A9E7PC24_ACIBZ</name>
<organism evidence="1 2">
    <name type="scientific">Acinetobacter bereziniae</name>
    <name type="common">Acinetobacter genomosp. 10</name>
    <dbReference type="NCBI Taxonomy" id="106648"/>
    <lineage>
        <taxon>Bacteria</taxon>
        <taxon>Pseudomonadati</taxon>
        <taxon>Pseudomonadota</taxon>
        <taxon>Gammaproteobacteria</taxon>
        <taxon>Moraxellales</taxon>
        <taxon>Moraxellaceae</taxon>
        <taxon>Acinetobacter</taxon>
    </lineage>
</organism>
<sequence>MTQKRALVVTDIKNPNVKTMSIPIDIRLSRSFTASDGKIYICDQPMPDVARSDSFGSKGNLSAKLADSGGVLKQDIGGEGNINSSTAVLQLNGRSSAVLLARDLMYQICLSAANGTFAAQQELFKDILKIVDKVADKEKATAQSNQLATQALILRPEIVENNRNALLGVSLVGIAKTYHKCSVDAEKNKDQSNSCDNELNKDIKQKIEGK</sequence>
<evidence type="ECO:0000313" key="2">
    <source>
        <dbReference type="Proteomes" id="UP000644140"/>
    </source>
</evidence>
<evidence type="ECO:0000313" key="1">
    <source>
        <dbReference type="EMBL" id="UUN98503.1"/>
    </source>
</evidence>
<proteinExistence type="predicted"/>